<evidence type="ECO:0000313" key="6">
    <source>
        <dbReference type="EMBL" id="OGG79980.1"/>
    </source>
</evidence>
<dbReference type="InterPro" id="IPR000709">
    <property type="entry name" value="Leu_Ile_Val-bd"/>
</dbReference>
<comment type="similarity">
    <text evidence="1">Belongs to the leucine-binding protein family.</text>
</comment>
<dbReference type="Gene3D" id="3.40.50.2300">
    <property type="match status" value="2"/>
</dbReference>
<dbReference type="InterPro" id="IPR028081">
    <property type="entry name" value="Leu-bd"/>
</dbReference>
<keyword evidence="2" id="KW-0813">Transport</keyword>
<dbReference type="PANTHER" id="PTHR30483:SF6">
    <property type="entry name" value="PERIPLASMIC BINDING PROTEIN OF ABC TRANSPORTER FOR NATURAL AMINO ACIDS"/>
    <property type="match status" value="1"/>
</dbReference>
<dbReference type="Pfam" id="PF13458">
    <property type="entry name" value="Peripla_BP_6"/>
    <property type="match status" value="1"/>
</dbReference>
<keyword evidence="4" id="KW-0029">Amino-acid transport</keyword>
<dbReference type="Proteomes" id="UP000177372">
    <property type="component" value="Unassembled WGS sequence"/>
</dbReference>
<proteinExistence type="inferred from homology"/>
<comment type="caution">
    <text evidence="6">The sequence shown here is derived from an EMBL/GenBank/DDBJ whole genome shotgun (WGS) entry which is preliminary data.</text>
</comment>
<dbReference type="InterPro" id="IPR051010">
    <property type="entry name" value="BCAA_transport"/>
</dbReference>
<evidence type="ECO:0000256" key="3">
    <source>
        <dbReference type="ARBA" id="ARBA00022729"/>
    </source>
</evidence>
<evidence type="ECO:0000256" key="4">
    <source>
        <dbReference type="ARBA" id="ARBA00022970"/>
    </source>
</evidence>
<gene>
    <name evidence="6" type="ORF">A3A39_01190</name>
</gene>
<evidence type="ECO:0000259" key="5">
    <source>
        <dbReference type="Pfam" id="PF13458"/>
    </source>
</evidence>
<dbReference type="CDD" id="cd19984">
    <property type="entry name" value="PBP1_ABC_ligand_binding-like"/>
    <property type="match status" value="1"/>
</dbReference>
<sequence length="379" mass="40439">MNKLTWVVVAIIVIAGGWWLLSNSQQGPTETGPIKIGVIGPYTGDAAAYGEPMRNTVQLAVDEINAAGGVRGRLIEIIFEDGKCDSTAAVSAAQKLINADGVKAVIGGFCSGETIPVVPIAESAKMVLLSPSASSPLLTNAGPHFFRDYPSDSAQGKVLAEIAYNTKQWKKVAFIQEQTDYAKGVFDAFEAAFKPLGGTTVNQAFPSTTNDFRSLLTKLKAENPDALFVDTQAPAAAQRILKQAGELGWKPNIILNDVGGGDKETVSTYASQLEGAITAEFVPNENNPKLQKLVADYKARYNEDLPYHGYMSTTYDAVYLLAEGIKVVGYDGEKLAAWSRTIRNWDGASGSITIGSDGDRVSGHTAEEIKGGKTQLLAR</sequence>
<dbReference type="PRINTS" id="PR00337">
    <property type="entry name" value="LEUILEVALBP"/>
</dbReference>
<organism evidence="6 7">
    <name type="scientific">Candidatus Kaiserbacteria bacterium RIFCSPLOWO2_01_FULL_54_13</name>
    <dbReference type="NCBI Taxonomy" id="1798512"/>
    <lineage>
        <taxon>Bacteria</taxon>
        <taxon>Candidatus Kaiseribacteriota</taxon>
    </lineage>
</organism>
<evidence type="ECO:0000313" key="7">
    <source>
        <dbReference type="Proteomes" id="UP000177372"/>
    </source>
</evidence>
<dbReference type="GO" id="GO:0006865">
    <property type="term" value="P:amino acid transport"/>
    <property type="evidence" value="ECO:0007669"/>
    <property type="project" value="UniProtKB-KW"/>
</dbReference>
<name>A0A1F6F285_9BACT</name>
<evidence type="ECO:0000256" key="1">
    <source>
        <dbReference type="ARBA" id="ARBA00010062"/>
    </source>
</evidence>
<dbReference type="SUPFAM" id="SSF53822">
    <property type="entry name" value="Periplasmic binding protein-like I"/>
    <property type="match status" value="1"/>
</dbReference>
<reference evidence="6 7" key="1">
    <citation type="journal article" date="2016" name="Nat. Commun.">
        <title>Thousands of microbial genomes shed light on interconnected biogeochemical processes in an aquifer system.</title>
        <authorList>
            <person name="Anantharaman K."/>
            <person name="Brown C.T."/>
            <person name="Hug L.A."/>
            <person name="Sharon I."/>
            <person name="Castelle C.J."/>
            <person name="Probst A.J."/>
            <person name="Thomas B.C."/>
            <person name="Singh A."/>
            <person name="Wilkins M.J."/>
            <person name="Karaoz U."/>
            <person name="Brodie E.L."/>
            <person name="Williams K.H."/>
            <person name="Hubbard S.S."/>
            <person name="Banfield J.F."/>
        </authorList>
    </citation>
    <scope>NUCLEOTIDE SEQUENCE [LARGE SCALE GENOMIC DNA]</scope>
</reference>
<feature type="domain" description="Leucine-binding protein" evidence="5">
    <location>
        <begin position="33"/>
        <end position="358"/>
    </location>
</feature>
<evidence type="ECO:0000256" key="2">
    <source>
        <dbReference type="ARBA" id="ARBA00022448"/>
    </source>
</evidence>
<accession>A0A1F6F285</accession>
<dbReference type="STRING" id="1798512.A3A39_01190"/>
<keyword evidence="3" id="KW-0732">Signal</keyword>
<dbReference type="EMBL" id="MFLZ01000015">
    <property type="protein sequence ID" value="OGG79980.1"/>
    <property type="molecule type" value="Genomic_DNA"/>
</dbReference>
<dbReference type="PANTHER" id="PTHR30483">
    <property type="entry name" value="LEUCINE-SPECIFIC-BINDING PROTEIN"/>
    <property type="match status" value="1"/>
</dbReference>
<dbReference type="InterPro" id="IPR028082">
    <property type="entry name" value="Peripla_BP_I"/>
</dbReference>
<protein>
    <recommendedName>
        <fullName evidence="5">Leucine-binding protein domain-containing protein</fullName>
    </recommendedName>
</protein>
<dbReference type="AlphaFoldDB" id="A0A1F6F285"/>